<dbReference type="InterPro" id="IPR046357">
    <property type="entry name" value="PPIase_dom_sf"/>
</dbReference>
<dbReference type="AlphaFoldDB" id="A0A6J6AFF0"/>
<dbReference type="EMBL" id="CAETWZ010000015">
    <property type="protein sequence ID" value="CAB4367512.1"/>
    <property type="molecule type" value="Genomic_DNA"/>
</dbReference>
<dbReference type="EMBL" id="CAEZZL010000047">
    <property type="protein sequence ID" value="CAB4761957.1"/>
    <property type="molecule type" value="Genomic_DNA"/>
</dbReference>
<dbReference type="SUPFAM" id="SSF54534">
    <property type="entry name" value="FKBP-like"/>
    <property type="match status" value="1"/>
</dbReference>
<feature type="domain" description="PpiC" evidence="1">
    <location>
        <begin position="162"/>
        <end position="256"/>
    </location>
</feature>
<evidence type="ECO:0000313" key="4">
    <source>
        <dbReference type="EMBL" id="CAB5050300.1"/>
    </source>
</evidence>
<dbReference type="InterPro" id="IPR050245">
    <property type="entry name" value="PrsA_foldase"/>
</dbReference>
<dbReference type="EMBL" id="CAFBQH010000050">
    <property type="protein sequence ID" value="CAB5050300.1"/>
    <property type="molecule type" value="Genomic_DNA"/>
</dbReference>
<organism evidence="2">
    <name type="scientific">freshwater metagenome</name>
    <dbReference type="NCBI Taxonomy" id="449393"/>
    <lineage>
        <taxon>unclassified sequences</taxon>
        <taxon>metagenomes</taxon>
        <taxon>ecological metagenomes</taxon>
    </lineage>
</organism>
<dbReference type="Gene3D" id="3.10.50.40">
    <property type="match status" value="1"/>
</dbReference>
<dbReference type="GO" id="GO:0003755">
    <property type="term" value="F:peptidyl-prolyl cis-trans isomerase activity"/>
    <property type="evidence" value="ECO:0007669"/>
    <property type="project" value="InterPro"/>
</dbReference>
<evidence type="ECO:0000313" key="3">
    <source>
        <dbReference type="EMBL" id="CAB4761957.1"/>
    </source>
</evidence>
<dbReference type="Pfam" id="PF00639">
    <property type="entry name" value="Rotamase"/>
    <property type="match status" value="1"/>
</dbReference>
<dbReference type="PROSITE" id="PS50198">
    <property type="entry name" value="PPIC_PPIASE_2"/>
    <property type="match status" value="1"/>
</dbReference>
<dbReference type="InterPro" id="IPR000297">
    <property type="entry name" value="PPIase_PpiC"/>
</dbReference>
<dbReference type="PANTHER" id="PTHR47245">
    <property type="entry name" value="PEPTIDYLPROLYL ISOMERASE"/>
    <property type="match status" value="1"/>
</dbReference>
<gene>
    <name evidence="3" type="ORF">UFOPK2870_00720</name>
    <name evidence="2" type="ORF">UFOPK4179_00295</name>
    <name evidence="4" type="ORF">UFOPK4293_00922</name>
</gene>
<reference evidence="2" key="1">
    <citation type="submission" date="2020-05" db="EMBL/GenBank/DDBJ databases">
        <authorList>
            <person name="Chiriac C."/>
            <person name="Salcher M."/>
            <person name="Ghai R."/>
            <person name="Kavagutti S V."/>
        </authorList>
    </citation>
    <scope>NUCLEOTIDE SEQUENCE</scope>
</reference>
<dbReference type="PROSITE" id="PS51257">
    <property type="entry name" value="PROKAR_LIPOPROTEIN"/>
    <property type="match status" value="1"/>
</dbReference>
<dbReference type="InterPro" id="IPR027304">
    <property type="entry name" value="Trigger_fact/SurA_dom_sf"/>
</dbReference>
<proteinExistence type="predicted"/>
<accession>A0A6J6AFF0</accession>
<evidence type="ECO:0000313" key="2">
    <source>
        <dbReference type="EMBL" id="CAB4367512.1"/>
    </source>
</evidence>
<protein>
    <submittedName>
        <fullName evidence="2">Unannotated protein</fullName>
    </submittedName>
</protein>
<sequence length="303" mass="31674">MIKSPRPSRFAAVLAATCLIGLTACSSVSSSSDVFSVNGSGYSQDTFASLVKALSDAGQFKPVDGVLNKEDASVVLRTLIRYEAFSQFIKENNVKVKQSDIDTVMKSAEADTGFAAYPKLLKDLLVNFNVADVTLKSMAIPKESVLESLYSKSPASAGVLCLSHILVKTEAEAKTVLADLAGGTKFADEAAKKSIEPGADKSGGSLANGEEPCQALANLQSSFDKDFMIGAVAAKPGVPTGPVKSSFGYHIILSHPFSEVKQSVTTVVTENPGTTLLAGFMAVADITINSKYGVWNGATATIS</sequence>
<evidence type="ECO:0000259" key="1">
    <source>
        <dbReference type="PROSITE" id="PS50198"/>
    </source>
</evidence>
<dbReference type="PANTHER" id="PTHR47245:SF2">
    <property type="entry name" value="PEPTIDYL-PROLYL CIS-TRANS ISOMERASE HP_0175-RELATED"/>
    <property type="match status" value="1"/>
</dbReference>
<name>A0A6J6AFF0_9ZZZZ</name>
<dbReference type="SUPFAM" id="SSF109998">
    <property type="entry name" value="Triger factor/SurA peptide-binding domain-like"/>
    <property type="match status" value="1"/>
</dbReference>